<name>A0A3M2S5Y8_9HYPO</name>
<gene>
    <name evidence="2" type="ORF">CDV36_007371</name>
</gene>
<dbReference type="EMBL" id="NKUJ01000120">
    <property type="protein sequence ID" value="RMJ12960.1"/>
    <property type="molecule type" value="Genomic_DNA"/>
</dbReference>
<dbReference type="InterPro" id="IPR016181">
    <property type="entry name" value="Acyl_CoA_acyltransferase"/>
</dbReference>
<dbReference type="Gene3D" id="3.40.630.30">
    <property type="match status" value="1"/>
</dbReference>
<dbReference type="Pfam" id="PF13302">
    <property type="entry name" value="Acetyltransf_3"/>
    <property type="match status" value="1"/>
</dbReference>
<dbReference type="Proteomes" id="UP000277212">
    <property type="component" value="Unassembled WGS sequence"/>
</dbReference>
<dbReference type="AlphaFoldDB" id="A0A3M2S5Y8"/>
<protein>
    <recommendedName>
        <fullName evidence="1">N-acetyltransferase domain-containing protein</fullName>
    </recommendedName>
</protein>
<dbReference type="PROSITE" id="PS51186">
    <property type="entry name" value="GNAT"/>
    <property type="match status" value="1"/>
</dbReference>
<accession>A0A3M2S5Y8</accession>
<organism evidence="2 3">
    <name type="scientific">Fusarium kuroshium</name>
    <dbReference type="NCBI Taxonomy" id="2010991"/>
    <lineage>
        <taxon>Eukaryota</taxon>
        <taxon>Fungi</taxon>
        <taxon>Dikarya</taxon>
        <taxon>Ascomycota</taxon>
        <taxon>Pezizomycotina</taxon>
        <taxon>Sordariomycetes</taxon>
        <taxon>Hypocreomycetidae</taxon>
        <taxon>Hypocreales</taxon>
        <taxon>Nectriaceae</taxon>
        <taxon>Fusarium</taxon>
        <taxon>Fusarium solani species complex</taxon>
    </lineage>
</organism>
<dbReference type="PANTHER" id="PTHR43792">
    <property type="entry name" value="GNAT FAMILY, PUTATIVE (AFU_ORTHOLOGUE AFUA_3G00765)-RELATED-RELATED"/>
    <property type="match status" value="1"/>
</dbReference>
<evidence type="ECO:0000259" key="1">
    <source>
        <dbReference type="PROSITE" id="PS51186"/>
    </source>
</evidence>
<reference evidence="2 3" key="1">
    <citation type="submission" date="2017-06" db="EMBL/GenBank/DDBJ databases">
        <title>Comparative genomic analysis of Ambrosia Fusariam Clade fungi.</title>
        <authorList>
            <person name="Stajich J.E."/>
            <person name="Carrillo J."/>
            <person name="Kijimoto T."/>
            <person name="Eskalen A."/>
            <person name="O'Donnell K."/>
            <person name="Kasson M."/>
        </authorList>
    </citation>
    <scope>NUCLEOTIDE SEQUENCE [LARGE SCALE GENOMIC DNA]</scope>
    <source>
        <strain evidence="2">UCR3666</strain>
    </source>
</reference>
<dbReference type="PANTHER" id="PTHR43792:SF1">
    <property type="entry name" value="N-ACETYLTRANSFERASE DOMAIN-CONTAINING PROTEIN"/>
    <property type="match status" value="1"/>
</dbReference>
<proteinExistence type="predicted"/>
<evidence type="ECO:0000313" key="2">
    <source>
        <dbReference type="EMBL" id="RMJ12960.1"/>
    </source>
</evidence>
<comment type="caution">
    <text evidence="2">The sequence shown here is derived from an EMBL/GenBank/DDBJ whole genome shotgun (WGS) entry which is preliminary data.</text>
</comment>
<dbReference type="OrthoDB" id="630895at2759"/>
<feature type="domain" description="N-acetyltransferase" evidence="1">
    <location>
        <begin position="91"/>
        <end position="241"/>
    </location>
</feature>
<dbReference type="SUPFAM" id="SSF55729">
    <property type="entry name" value="Acyl-CoA N-acyltransferases (Nat)"/>
    <property type="match status" value="1"/>
</dbReference>
<sequence length="241" mass="27231">MDFTTRQEPDGDIQCPVALIKSNLILVPTPIAILSPSWREFYASLHANTSFCEMGFGDHFPARSWTDDETYNIILTRDVNNDWRHRGVGDFAVGLLEPGDLKSILGENAVTRSLSVPGLSEDEQIRVLDTGKESFALEEIDWVGYAGVRQARAVDHIPSWKDKPEIRYGVSPNHWGKRIANRSAEVVMDWAVAERGVTKFIASTERANTRSGRVLGRLGFVKLDEAKYWKDPTELEWERIV</sequence>
<dbReference type="GO" id="GO:0016747">
    <property type="term" value="F:acyltransferase activity, transferring groups other than amino-acyl groups"/>
    <property type="evidence" value="ECO:0007669"/>
    <property type="project" value="InterPro"/>
</dbReference>
<dbReference type="InterPro" id="IPR051531">
    <property type="entry name" value="N-acetyltransferase"/>
</dbReference>
<dbReference type="InterPro" id="IPR000182">
    <property type="entry name" value="GNAT_dom"/>
</dbReference>
<keyword evidence="3" id="KW-1185">Reference proteome</keyword>
<evidence type="ECO:0000313" key="3">
    <source>
        <dbReference type="Proteomes" id="UP000277212"/>
    </source>
</evidence>